<evidence type="ECO:0000313" key="3">
    <source>
        <dbReference type="Proteomes" id="UP000694300"/>
    </source>
</evidence>
<sequence>MGVLGSLFPGPEISDEGGESGDGQKWRLGPIDLENGTVVVHRSEPAPEPSPSPEDE</sequence>
<feature type="region of interest" description="Disordered" evidence="1">
    <location>
        <begin position="1"/>
        <end position="56"/>
    </location>
</feature>
<dbReference type="Proteomes" id="UP000694300">
    <property type="component" value="Unassembled WGS sequence"/>
</dbReference>
<reference evidence="2 3" key="1">
    <citation type="submission" date="2020-11" db="EMBL/GenBank/DDBJ databases">
        <title>Pseudonocardia abyssalis sp. nov. and Pseudonocardia oceani sp. nov., description and phylogenomic analysis of two novel actinomycetes isolated from the deep Southern Ocean.</title>
        <authorList>
            <person name="Parra J."/>
        </authorList>
    </citation>
    <scope>NUCLEOTIDE SEQUENCE [LARGE SCALE GENOMIC DNA]</scope>
    <source>
        <strain evidence="3">KRD185</strain>
    </source>
</reference>
<feature type="compositionally biased region" description="Pro residues" evidence="1">
    <location>
        <begin position="46"/>
        <end position="56"/>
    </location>
</feature>
<evidence type="ECO:0008006" key="4">
    <source>
        <dbReference type="Google" id="ProtNLM"/>
    </source>
</evidence>
<name>A0ABS6U6K7_9PSEU</name>
<evidence type="ECO:0000256" key="1">
    <source>
        <dbReference type="SAM" id="MobiDB-lite"/>
    </source>
</evidence>
<dbReference type="EMBL" id="JADQDF010000001">
    <property type="protein sequence ID" value="MBW0127875.1"/>
    <property type="molecule type" value="Genomic_DNA"/>
</dbReference>
<keyword evidence="3" id="KW-1185">Reference proteome</keyword>
<protein>
    <recommendedName>
        <fullName evidence="4">ATP-grasp target RiPP</fullName>
    </recommendedName>
</protein>
<proteinExistence type="predicted"/>
<accession>A0ABS6U6K7</accession>
<gene>
    <name evidence="2" type="ORF">I4I82_09260</name>
</gene>
<evidence type="ECO:0000313" key="2">
    <source>
        <dbReference type="EMBL" id="MBW0127875.1"/>
    </source>
</evidence>
<organism evidence="2 3">
    <name type="scientific">Pseudonocardia oceani</name>
    <dbReference type="NCBI Taxonomy" id="2792013"/>
    <lineage>
        <taxon>Bacteria</taxon>
        <taxon>Bacillati</taxon>
        <taxon>Actinomycetota</taxon>
        <taxon>Actinomycetes</taxon>
        <taxon>Pseudonocardiales</taxon>
        <taxon>Pseudonocardiaceae</taxon>
        <taxon>Pseudonocardia</taxon>
    </lineage>
</organism>
<dbReference type="RefSeq" id="WP_218589530.1">
    <property type="nucleotide sequence ID" value="NZ_JADQDE010000010.1"/>
</dbReference>
<comment type="caution">
    <text evidence="2">The sequence shown here is derived from an EMBL/GenBank/DDBJ whole genome shotgun (WGS) entry which is preliminary data.</text>
</comment>